<dbReference type="EMBL" id="JAJFAZ020000001">
    <property type="protein sequence ID" value="KAI5353604.1"/>
    <property type="molecule type" value="Genomic_DNA"/>
</dbReference>
<name>A0AAD4ZSY8_PRUDU</name>
<organism evidence="1 2">
    <name type="scientific">Prunus dulcis</name>
    <name type="common">Almond</name>
    <name type="synonym">Amygdalus dulcis</name>
    <dbReference type="NCBI Taxonomy" id="3755"/>
    <lineage>
        <taxon>Eukaryota</taxon>
        <taxon>Viridiplantae</taxon>
        <taxon>Streptophyta</taxon>
        <taxon>Embryophyta</taxon>
        <taxon>Tracheophyta</taxon>
        <taxon>Spermatophyta</taxon>
        <taxon>Magnoliopsida</taxon>
        <taxon>eudicotyledons</taxon>
        <taxon>Gunneridae</taxon>
        <taxon>Pentapetalae</taxon>
        <taxon>rosids</taxon>
        <taxon>fabids</taxon>
        <taxon>Rosales</taxon>
        <taxon>Rosaceae</taxon>
        <taxon>Amygdaloideae</taxon>
        <taxon>Amygdaleae</taxon>
        <taxon>Prunus</taxon>
    </lineage>
</organism>
<dbReference type="GO" id="GO:0048364">
    <property type="term" value="P:root development"/>
    <property type="evidence" value="ECO:0007669"/>
    <property type="project" value="InterPro"/>
</dbReference>
<accession>A0AAD4ZSY8</accession>
<gene>
    <name evidence="1" type="ORF">L3X38_006498</name>
</gene>
<reference evidence="1 2" key="1">
    <citation type="journal article" date="2022" name="G3 (Bethesda)">
        <title>Whole-genome sequence and methylome profiling of the almond [Prunus dulcis (Mill.) D.A. Webb] cultivar 'Nonpareil'.</title>
        <authorList>
            <person name="D'Amico-Willman K.M."/>
            <person name="Ouma W.Z."/>
            <person name="Meulia T."/>
            <person name="Sideli G.M."/>
            <person name="Gradziel T.M."/>
            <person name="Fresnedo-Ramirez J."/>
        </authorList>
    </citation>
    <scope>NUCLEOTIDE SEQUENCE [LARGE SCALE GENOMIC DNA]</scope>
    <source>
        <strain evidence="1">Clone GOH B32 T37-40</strain>
    </source>
</reference>
<dbReference type="AlphaFoldDB" id="A0AAD4ZSY8"/>
<dbReference type="Pfam" id="PF03087">
    <property type="entry name" value="BPS1"/>
    <property type="match status" value="1"/>
</dbReference>
<dbReference type="InterPro" id="IPR004320">
    <property type="entry name" value="BPS1_pln"/>
</dbReference>
<dbReference type="GO" id="GO:0048367">
    <property type="term" value="P:shoot system development"/>
    <property type="evidence" value="ECO:0007669"/>
    <property type="project" value="InterPro"/>
</dbReference>
<sequence>MAIAYRRNGFIKYQKHLLRMLDVCGISKDVLLMVKEHLQDLQSMLRIGIKKNKSSSVYLYFTTTARVVPCIHGPQPRVGGRCAETSEGDRRFHRGDSLVPNFPYLGSTGNQLLVLPNPVFIKAKFHASTMELGKQTESAFDPHRVALLNILTTTN</sequence>
<evidence type="ECO:0000313" key="2">
    <source>
        <dbReference type="Proteomes" id="UP001054821"/>
    </source>
</evidence>
<protein>
    <submittedName>
        <fullName evidence="1">Uncharacterized protein</fullName>
    </submittedName>
</protein>
<comment type="caution">
    <text evidence="1">The sequence shown here is derived from an EMBL/GenBank/DDBJ whole genome shotgun (WGS) entry which is preliminary data.</text>
</comment>
<evidence type="ECO:0000313" key="1">
    <source>
        <dbReference type="EMBL" id="KAI5353604.1"/>
    </source>
</evidence>
<proteinExistence type="predicted"/>
<dbReference type="Proteomes" id="UP001054821">
    <property type="component" value="Chromosome 1"/>
</dbReference>
<keyword evidence="2" id="KW-1185">Reference proteome</keyword>